<evidence type="ECO:0000256" key="6">
    <source>
        <dbReference type="ARBA" id="ARBA00023002"/>
    </source>
</evidence>
<evidence type="ECO:0000256" key="7">
    <source>
        <dbReference type="ARBA" id="ARBA00023004"/>
    </source>
</evidence>
<protein>
    <recommendedName>
        <fullName evidence="11">Phytanoyl-CoA dioxygenase family protein</fullName>
    </recommendedName>
</protein>
<reference evidence="9 10" key="1">
    <citation type="submission" date="2024-03" db="EMBL/GenBank/DDBJ databases">
        <title>A high-quality draft genome sequence of Diaporthe vaccinii, a causative agent of upright dieback and viscid rot disease in cranberry plants.</title>
        <authorList>
            <person name="Sarrasin M."/>
            <person name="Lang B.F."/>
            <person name="Burger G."/>
        </authorList>
    </citation>
    <scope>NUCLEOTIDE SEQUENCE [LARGE SCALE GENOMIC DNA]</scope>
    <source>
        <strain evidence="9 10">IS7</strain>
    </source>
</reference>
<keyword evidence="5" id="KW-0223">Dioxygenase</keyword>
<feature type="region of interest" description="Disordered" evidence="8">
    <location>
        <begin position="1"/>
        <end position="23"/>
    </location>
</feature>
<dbReference type="InterPro" id="IPR008775">
    <property type="entry name" value="Phytyl_CoA_dOase-like"/>
</dbReference>
<name>A0ABR4EAW7_9PEZI</name>
<dbReference type="Gene3D" id="2.60.120.620">
    <property type="entry name" value="q2cbj1_9rhob like domain"/>
    <property type="match status" value="1"/>
</dbReference>
<keyword evidence="4" id="KW-0479">Metal-binding</keyword>
<feature type="compositionally biased region" description="Polar residues" evidence="8">
    <location>
        <begin position="1"/>
        <end position="12"/>
    </location>
</feature>
<keyword evidence="10" id="KW-1185">Reference proteome</keyword>
<evidence type="ECO:0000256" key="2">
    <source>
        <dbReference type="ARBA" id="ARBA00005830"/>
    </source>
</evidence>
<dbReference type="PANTHER" id="PTHR20883">
    <property type="entry name" value="PHYTANOYL-COA DIOXYGENASE DOMAIN CONTAINING 1"/>
    <property type="match status" value="1"/>
</dbReference>
<dbReference type="EMBL" id="JBAWTH010000074">
    <property type="protein sequence ID" value="KAL2279592.1"/>
    <property type="molecule type" value="Genomic_DNA"/>
</dbReference>
<keyword evidence="6" id="KW-0560">Oxidoreductase</keyword>
<evidence type="ECO:0008006" key="11">
    <source>
        <dbReference type="Google" id="ProtNLM"/>
    </source>
</evidence>
<dbReference type="Pfam" id="PF05721">
    <property type="entry name" value="PhyH"/>
    <property type="match status" value="1"/>
</dbReference>
<comment type="cofactor">
    <cofactor evidence="1">
        <name>Fe cation</name>
        <dbReference type="ChEBI" id="CHEBI:24875"/>
    </cofactor>
</comment>
<dbReference type="PANTHER" id="PTHR20883:SF45">
    <property type="entry name" value="PHYTANOYL-COA DIOXYGENASE FAMILY PROTEIN"/>
    <property type="match status" value="1"/>
</dbReference>
<accession>A0ABR4EAW7</accession>
<evidence type="ECO:0000313" key="10">
    <source>
        <dbReference type="Proteomes" id="UP001600888"/>
    </source>
</evidence>
<comment type="similarity">
    <text evidence="2">Belongs to the PhyH family.</text>
</comment>
<keyword evidence="7" id="KW-0408">Iron</keyword>
<evidence type="ECO:0000256" key="3">
    <source>
        <dbReference type="ARBA" id="ARBA00011738"/>
    </source>
</evidence>
<dbReference type="SUPFAM" id="SSF51197">
    <property type="entry name" value="Clavaminate synthase-like"/>
    <property type="match status" value="1"/>
</dbReference>
<evidence type="ECO:0000256" key="5">
    <source>
        <dbReference type="ARBA" id="ARBA00022964"/>
    </source>
</evidence>
<evidence type="ECO:0000256" key="8">
    <source>
        <dbReference type="SAM" id="MobiDB-lite"/>
    </source>
</evidence>
<sequence>MASSETSRQQPSLARYDATDPSTTPEKLVDIINRDGGVIVEKLITRDLAEAIKKDLKPYFDNDIPDKSGFFPLTTQRASGLLGISDNCVELACNKLYTDVANILVSSSHTFWRGDHQKTVSGKPIISSTVGFRVNPGGRRQVLHRDDNDYHPHDKQLPVMIGCVTALTKTTAANGATVVIPGSHLWGPERRPLDEETVPAELEPGDACIFLGNTYHAGGGNITKDEYRETVGIFLCQPTLRPAENQFLMVPLEKVRKMTPQAQRLLGYGICEPGVGFMKYQDPMRVLFAVEDEEIVNF</sequence>
<gene>
    <name evidence="9" type="ORF">FJTKL_13283</name>
</gene>
<evidence type="ECO:0000313" key="9">
    <source>
        <dbReference type="EMBL" id="KAL2279592.1"/>
    </source>
</evidence>
<comment type="subunit">
    <text evidence="3">Homodimer.</text>
</comment>
<evidence type="ECO:0000256" key="4">
    <source>
        <dbReference type="ARBA" id="ARBA00022723"/>
    </source>
</evidence>
<organism evidence="9 10">
    <name type="scientific">Diaporthe vaccinii</name>
    <dbReference type="NCBI Taxonomy" id="105482"/>
    <lineage>
        <taxon>Eukaryota</taxon>
        <taxon>Fungi</taxon>
        <taxon>Dikarya</taxon>
        <taxon>Ascomycota</taxon>
        <taxon>Pezizomycotina</taxon>
        <taxon>Sordariomycetes</taxon>
        <taxon>Sordariomycetidae</taxon>
        <taxon>Diaporthales</taxon>
        <taxon>Diaporthaceae</taxon>
        <taxon>Diaporthe</taxon>
        <taxon>Diaporthe eres species complex</taxon>
    </lineage>
</organism>
<evidence type="ECO:0000256" key="1">
    <source>
        <dbReference type="ARBA" id="ARBA00001962"/>
    </source>
</evidence>
<dbReference type="Proteomes" id="UP001600888">
    <property type="component" value="Unassembled WGS sequence"/>
</dbReference>
<comment type="caution">
    <text evidence="9">The sequence shown here is derived from an EMBL/GenBank/DDBJ whole genome shotgun (WGS) entry which is preliminary data.</text>
</comment>
<proteinExistence type="inferred from homology"/>